<sequence length="219" mass="24467">MYPSRYVLLLALADHIAIGLSLPTTTYDQRQNGDLNVQVHLKDVQVLALLDTDLLDDYTEYDYIYDYADFTIKPIGKPTTGTTTTTEPALSVSSETTDRLIDTSDSLSENSTYVSTSSTEEATTVSFDAGQTNETTGEEKTSKKRIDEKTTDPFENDEWDATTRSGYSPDGKGRCRRQSQRRLSLIPLAMKLTPRLFDDLLVGLNARNSVQQKGTDRTR</sequence>
<evidence type="ECO:0000313" key="3">
    <source>
        <dbReference type="Proteomes" id="UP000694925"/>
    </source>
</evidence>
<dbReference type="Proteomes" id="UP000694925">
    <property type="component" value="Unplaced"/>
</dbReference>
<evidence type="ECO:0000256" key="2">
    <source>
        <dbReference type="SAM" id="SignalP"/>
    </source>
</evidence>
<proteinExistence type="predicted"/>
<dbReference type="RefSeq" id="XP_026674312.1">
    <property type="nucleotide sequence ID" value="XM_026818511.1"/>
</dbReference>
<feature type="compositionally biased region" description="Basic and acidic residues" evidence="1">
    <location>
        <begin position="137"/>
        <end position="152"/>
    </location>
</feature>
<gene>
    <name evidence="4" type="primary">LOC108631021</name>
</gene>
<protein>
    <submittedName>
        <fullName evidence="4">Uncharacterized protein LOC108631021 isoform X2</fullName>
    </submittedName>
</protein>
<evidence type="ECO:0000313" key="4">
    <source>
        <dbReference type="RefSeq" id="XP_026674312.1"/>
    </source>
</evidence>
<feature type="compositionally biased region" description="Low complexity" evidence="1">
    <location>
        <begin position="106"/>
        <end position="126"/>
    </location>
</feature>
<dbReference type="GeneID" id="108631021"/>
<organism evidence="3 4">
    <name type="scientific">Ceratina calcarata</name>
    <dbReference type="NCBI Taxonomy" id="156304"/>
    <lineage>
        <taxon>Eukaryota</taxon>
        <taxon>Metazoa</taxon>
        <taxon>Ecdysozoa</taxon>
        <taxon>Arthropoda</taxon>
        <taxon>Hexapoda</taxon>
        <taxon>Insecta</taxon>
        <taxon>Pterygota</taxon>
        <taxon>Neoptera</taxon>
        <taxon>Endopterygota</taxon>
        <taxon>Hymenoptera</taxon>
        <taxon>Apocrita</taxon>
        <taxon>Aculeata</taxon>
        <taxon>Apoidea</taxon>
        <taxon>Anthophila</taxon>
        <taxon>Apidae</taxon>
        <taxon>Ceratina</taxon>
        <taxon>Zadontomerus</taxon>
    </lineage>
</organism>
<dbReference type="AlphaFoldDB" id="A0AAJ7SBC1"/>
<reference evidence="4" key="1">
    <citation type="submission" date="2025-08" db="UniProtKB">
        <authorList>
            <consortium name="RefSeq"/>
        </authorList>
    </citation>
    <scope>IDENTIFICATION</scope>
    <source>
        <tissue evidence="4">Whole body</tissue>
    </source>
</reference>
<feature type="region of interest" description="Disordered" evidence="1">
    <location>
        <begin position="76"/>
        <end position="178"/>
    </location>
</feature>
<keyword evidence="2" id="KW-0732">Signal</keyword>
<accession>A0AAJ7SBC1</accession>
<feature type="chain" id="PRO_5042553117" evidence="2">
    <location>
        <begin position="20"/>
        <end position="219"/>
    </location>
</feature>
<feature type="compositionally biased region" description="Low complexity" evidence="1">
    <location>
        <begin position="76"/>
        <end position="86"/>
    </location>
</feature>
<name>A0AAJ7SBC1_9HYME</name>
<evidence type="ECO:0000256" key="1">
    <source>
        <dbReference type="SAM" id="MobiDB-lite"/>
    </source>
</evidence>
<keyword evidence="3" id="KW-1185">Reference proteome</keyword>
<feature type="signal peptide" evidence="2">
    <location>
        <begin position="1"/>
        <end position="19"/>
    </location>
</feature>